<organism evidence="7 8">
    <name type="scientific">Lepidopterella palustris CBS 459.81</name>
    <dbReference type="NCBI Taxonomy" id="1314670"/>
    <lineage>
        <taxon>Eukaryota</taxon>
        <taxon>Fungi</taxon>
        <taxon>Dikarya</taxon>
        <taxon>Ascomycota</taxon>
        <taxon>Pezizomycotina</taxon>
        <taxon>Dothideomycetes</taxon>
        <taxon>Pleosporomycetidae</taxon>
        <taxon>Mytilinidiales</taxon>
        <taxon>Argynnaceae</taxon>
        <taxon>Lepidopterella</taxon>
    </lineage>
</organism>
<evidence type="ECO:0000259" key="6">
    <source>
        <dbReference type="PROSITE" id="PS50048"/>
    </source>
</evidence>
<keyword evidence="3" id="KW-0805">Transcription regulation</keyword>
<keyword evidence="1" id="KW-0479">Metal-binding</keyword>
<gene>
    <name evidence="7" type="ORF">K432DRAFT_270056</name>
</gene>
<evidence type="ECO:0000256" key="5">
    <source>
        <dbReference type="ARBA" id="ARBA00023242"/>
    </source>
</evidence>
<dbReference type="Gene3D" id="4.10.240.10">
    <property type="entry name" value="Zn(2)-C6 fungal-type DNA-binding domain"/>
    <property type="match status" value="1"/>
</dbReference>
<dbReference type="PANTHER" id="PTHR47660">
    <property type="entry name" value="TRANSCRIPTION FACTOR WITH C2H2 AND ZN(2)-CYS(6) DNA BINDING DOMAIN (EUROFUNG)-RELATED-RELATED"/>
    <property type="match status" value="1"/>
</dbReference>
<dbReference type="OrthoDB" id="9930022at2759"/>
<keyword evidence="2" id="KW-0862">Zinc</keyword>
<dbReference type="SMART" id="SM00066">
    <property type="entry name" value="GAL4"/>
    <property type="match status" value="1"/>
</dbReference>
<dbReference type="InterPro" id="IPR036864">
    <property type="entry name" value="Zn2-C6_fun-type_DNA-bd_sf"/>
</dbReference>
<feature type="non-terminal residue" evidence="7">
    <location>
        <position position="1"/>
    </location>
</feature>
<keyword evidence="4" id="KW-0804">Transcription</keyword>
<dbReference type="AlphaFoldDB" id="A0A8E2JBI1"/>
<protein>
    <recommendedName>
        <fullName evidence="6">Zn(2)-C6 fungal-type domain-containing protein</fullName>
    </recommendedName>
</protein>
<evidence type="ECO:0000256" key="4">
    <source>
        <dbReference type="ARBA" id="ARBA00023163"/>
    </source>
</evidence>
<dbReference type="Proteomes" id="UP000250266">
    <property type="component" value="Unassembled WGS sequence"/>
</dbReference>
<accession>A0A8E2JBI1</accession>
<keyword evidence="8" id="KW-1185">Reference proteome</keyword>
<keyword evidence="5" id="KW-0539">Nucleus</keyword>
<evidence type="ECO:0000313" key="8">
    <source>
        <dbReference type="Proteomes" id="UP000250266"/>
    </source>
</evidence>
<proteinExistence type="predicted"/>
<feature type="domain" description="Zn(2)-C6 fungal-type" evidence="6">
    <location>
        <begin position="7"/>
        <end position="37"/>
    </location>
</feature>
<dbReference type="PROSITE" id="PS50048">
    <property type="entry name" value="ZN2_CY6_FUNGAL_2"/>
    <property type="match status" value="1"/>
</dbReference>
<dbReference type="SUPFAM" id="SSF57701">
    <property type="entry name" value="Zn2/Cys6 DNA-binding domain"/>
    <property type="match status" value="1"/>
</dbReference>
<feature type="non-terminal residue" evidence="7">
    <location>
        <position position="357"/>
    </location>
</feature>
<evidence type="ECO:0000313" key="7">
    <source>
        <dbReference type="EMBL" id="OCK76322.1"/>
    </source>
</evidence>
<reference evidence="7 8" key="1">
    <citation type="journal article" date="2016" name="Nat. Commun.">
        <title>Ectomycorrhizal ecology is imprinted in the genome of the dominant symbiotic fungus Cenococcum geophilum.</title>
        <authorList>
            <consortium name="DOE Joint Genome Institute"/>
            <person name="Peter M."/>
            <person name="Kohler A."/>
            <person name="Ohm R.A."/>
            <person name="Kuo A."/>
            <person name="Krutzmann J."/>
            <person name="Morin E."/>
            <person name="Arend M."/>
            <person name="Barry K.W."/>
            <person name="Binder M."/>
            <person name="Choi C."/>
            <person name="Clum A."/>
            <person name="Copeland A."/>
            <person name="Grisel N."/>
            <person name="Haridas S."/>
            <person name="Kipfer T."/>
            <person name="LaButti K."/>
            <person name="Lindquist E."/>
            <person name="Lipzen A."/>
            <person name="Maire R."/>
            <person name="Meier B."/>
            <person name="Mihaltcheva S."/>
            <person name="Molinier V."/>
            <person name="Murat C."/>
            <person name="Poggeler S."/>
            <person name="Quandt C.A."/>
            <person name="Sperisen C."/>
            <person name="Tritt A."/>
            <person name="Tisserant E."/>
            <person name="Crous P.W."/>
            <person name="Henrissat B."/>
            <person name="Nehls U."/>
            <person name="Egli S."/>
            <person name="Spatafora J.W."/>
            <person name="Grigoriev I.V."/>
            <person name="Martin F.M."/>
        </authorList>
    </citation>
    <scope>NUCLEOTIDE SEQUENCE [LARGE SCALE GENOMIC DNA]</scope>
    <source>
        <strain evidence="7 8">CBS 459.81</strain>
    </source>
</reference>
<evidence type="ECO:0000256" key="2">
    <source>
        <dbReference type="ARBA" id="ARBA00022833"/>
    </source>
</evidence>
<dbReference type="GO" id="GO:0008270">
    <property type="term" value="F:zinc ion binding"/>
    <property type="evidence" value="ECO:0007669"/>
    <property type="project" value="InterPro"/>
</dbReference>
<evidence type="ECO:0000256" key="1">
    <source>
        <dbReference type="ARBA" id="ARBA00022723"/>
    </source>
</evidence>
<dbReference type="CDD" id="cd00067">
    <property type="entry name" value="GAL4"/>
    <property type="match status" value="1"/>
</dbReference>
<sequence>PVARRKSCGECAKAKRRCDMQAPRCHRCAKKNIDCRYPGSGPPLSETVIPELEFPWLDDLLNAPGTTAWSGLLAEPASTDRAPKNSEIQPLPDFLQVEGPSMTTIARQEMTFAVRHFKTYPDKWLKEGKAPFINPRLYATHMPRALQDAYAACAVYSTKTEANATVAFAVIEAKANELLRSPNQASWTPLDLLAALQALLIFQFIRLFDGDIRQRALAEQAEPILEAWTEQLRAQTQTEQAMTTATAASWRAWLFAESVRRTIIMSLMLRGIYSLVKLGYCMLADSVTANSFTAQQQLWSATSAFQWNQACRECAPLWVHRMNFDGIFQEAKGTEVDDFGIVMMVTYKGKDRVDEWL</sequence>
<dbReference type="Pfam" id="PF00172">
    <property type="entry name" value="Zn_clus"/>
    <property type="match status" value="1"/>
</dbReference>
<name>A0A8E2JBI1_9PEZI</name>
<dbReference type="InterPro" id="IPR001138">
    <property type="entry name" value="Zn2Cys6_DnaBD"/>
</dbReference>
<dbReference type="EMBL" id="KV745221">
    <property type="protein sequence ID" value="OCK76322.1"/>
    <property type="molecule type" value="Genomic_DNA"/>
</dbReference>
<dbReference type="PANTHER" id="PTHR47660:SF3">
    <property type="entry name" value="FINGER DOMAIN PROTEIN, PUTATIVE (AFU_ORTHOLOGUE AFUA_4G03310)-RELATED"/>
    <property type="match status" value="1"/>
</dbReference>
<evidence type="ECO:0000256" key="3">
    <source>
        <dbReference type="ARBA" id="ARBA00023015"/>
    </source>
</evidence>
<dbReference type="PROSITE" id="PS00463">
    <property type="entry name" value="ZN2_CY6_FUNGAL_1"/>
    <property type="match status" value="1"/>
</dbReference>
<dbReference type="GO" id="GO:0000981">
    <property type="term" value="F:DNA-binding transcription factor activity, RNA polymerase II-specific"/>
    <property type="evidence" value="ECO:0007669"/>
    <property type="project" value="InterPro"/>
</dbReference>